<evidence type="ECO:0000313" key="1">
    <source>
        <dbReference type="EMBL" id="KAJ7724624.1"/>
    </source>
</evidence>
<name>A0AAD7HP77_9AGAR</name>
<dbReference type="EMBL" id="JARKIB010000200">
    <property type="protein sequence ID" value="KAJ7724624.1"/>
    <property type="molecule type" value="Genomic_DNA"/>
</dbReference>
<dbReference type="AlphaFoldDB" id="A0AAD7HP77"/>
<protein>
    <submittedName>
        <fullName evidence="1">Uncharacterized protein</fullName>
    </submittedName>
</protein>
<sequence length="124" mass="14037">MQGKPPEEIKNILWQQCKRLSPDFIPHCFLVPGIASRKKRIKNLEAEECCQTLESNERRFRRVLNVHISGTQRAPESAAKVPPLPPWRQLAAVLAALWRQFGGGTFGSHSCRAPVVWGLVKRVD</sequence>
<proteinExistence type="predicted"/>
<evidence type="ECO:0000313" key="2">
    <source>
        <dbReference type="Proteomes" id="UP001215598"/>
    </source>
</evidence>
<keyword evidence="2" id="KW-1185">Reference proteome</keyword>
<reference evidence="1" key="1">
    <citation type="submission" date="2023-03" db="EMBL/GenBank/DDBJ databases">
        <title>Massive genome expansion in bonnet fungi (Mycena s.s.) driven by repeated elements and novel gene families across ecological guilds.</title>
        <authorList>
            <consortium name="Lawrence Berkeley National Laboratory"/>
            <person name="Harder C.B."/>
            <person name="Miyauchi S."/>
            <person name="Viragh M."/>
            <person name="Kuo A."/>
            <person name="Thoen E."/>
            <person name="Andreopoulos B."/>
            <person name="Lu D."/>
            <person name="Skrede I."/>
            <person name="Drula E."/>
            <person name="Henrissat B."/>
            <person name="Morin E."/>
            <person name="Kohler A."/>
            <person name="Barry K."/>
            <person name="LaButti K."/>
            <person name="Morin E."/>
            <person name="Salamov A."/>
            <person name="Lipzen A."/>
            <person name="Mereny Z."/>
            <person name="Hegedus B."/>
            <person name="Baldrian P."/>
            <person name="Stursova M."/>
            <person name="Weitz H."/>
            <person name="Taylor A."/>
            <person name="Grigoriev I.V."/>
            <person name="Nagy L.G."/>
            <person name="Martin F."/>
            <person name="Kauserud H."/>
        </authorList>
    </citation>
    <scope>NUCLEOTIDE SEQUENCE</scope>
    <source>
        <strain evidence="1">CBHHK182m</strain>
    </source>
</reference>
<organism evidence="1 2">
    <name type="scientific">Mycena metata</name>
    <dbReference type="NCBI Taxonomy" id="1033252"/>
    <lineage>
        <taxon>Eukaryota</taxon>
        <taxon>Fungi</taxon>
        <taxon>Dikarya</taxon>
        <taxon>Basidiomycota</taxon>
        <taxon>Agaricomycotina</taxon>
        <taxon>Agaricomycetes</taxon>
        <taxon>Agaricomycetidae</taxon>
        <taxon>Agaricales</taxon>
        <taxon>Marasmiineae</taxon>
        <taxon>Mycenaceae</taxon>
        <taxon>Mycena</taxon>
    </lineage>
</organism>
<dbReference type="Proteomes" id="UP001215598">
    <property type="component" value="Unassembled WGS sequence"/>
</dbReference>
<accession>A0AAD7HP77</accession>
<comment type="caution">
    <text evidence="1">The sequence shown here is derived from an EMBL/GenBank/DDBJ whole genome shotgun (WGS) entry which is preliminary data.</text>
</comment>
<gene>
    <name evidence="1" type="ORF">B0H16DRAFT_1472227</name>
</gene>